<dbReference type="SMART" id="SM00968">
    <property type="entry name" value="SMC_hinge"/>
    <property type="match status" value="1"/>
</dbReference>
<name>A0ABP0R8Z2_9DINO</name>
<organism evidence="6 7">
    <name type="scientific">Durusdinium trenchii</name>
    <dbReference type="NCBI Taxonomy" id="1381693"/>
    <lineage>
        <taxon>Eukaryota</taxon>
        <taxon>Sar</taxon>
        <taxon>Alveolata</taxon>
        <taxon>Dinophyceae</taxon>
        <taxon>Suessiales</taxon>
        <taxon>Symbiodiniaceae</taxon>
        <taxon>Durusdinium</taxon>
    </lineage>
</organism>
<proteinExistence type="predicted"/>
<dbReference type="SUPFAM" id="SSF52540">
    <property type="entry name" value="P-loop containing nucleoside triphosphate hydrolases"/>
    <property type="match status" value="1"/>
</dbReference>
<dbReference type="Gene3D" id="1.20.1060.20">
    <property type="match status" value="1"/>
</dbReference>
<reference evidence="6 7" key="1">
    <citation type="submission" date="2024-02" db="EMBL/GenBank/DDBJ databases">
        <authorList>
            <person name="Chen Y."/>
            <person name="Shah S."/>
            <person name="Dougan E. K."/>
            <person name="Thang M."/>
            <person name="Chan C."/>
        </authorList>
    </citation>
    <scope>NUCLEOTIDE SEQUENCE [LARGE SCALE GENOMIC DNA]</scope>
</reference>
<gene>
    <name evidence="6" type="ORF">SCF082_LOCUS45371</name>
</gene>
<feature type="compositionally biased region" description="Basic and acidic residues" evidence="4">
    <location>
        <begin position="519"/>
        <end position="534"/>
    </location>
</feature>
<accession>A0ABP0R8Z2</accession>
<dbReference type="PANTHER" id="PTHR43977">
    <property type="entry name" value="STRUCTURAL MAINTENANCE OF CHROMOSOMES PROTEIN 3"/>
    <property type="match status" value="1"/>
</dbReference>
<feature type="compositionally biased region" description="Basic and acidic residues" evidence="4">
    <location>
        <begin position="502"/>
        <end position="512"/>
    </location>
</feature>
<keyword evidence="1 3" id="KW-0175">Coiled coil</keyword>
<dbReference type="InterPro" id="IPR027417">
    <property type="entry name" value="P-loop_NTPase"/>
</dbReference>
<dbReference type="SUPFAM" id="SSF48403">
    <property type="entry name" value="Ankyrin repeat"/>
    <property type="match status" value="2"/>
</dbReference>
<evidence type="ECO:0000259" key="5">
    <source>
        <dbReference type="PROSITE" id="PS50076"/>
    </source>
</evidence>
<feature type="region of interest" description="Disordered" evidence="4">
    <location>
        <begin position="59"/>
        <end position="100"/>
    </location>
</feature>
<feature type="domain" description="J" evidence="5">
    <location>
        <begin position="3"/>
        <end position="64"/>
    </location>
</feature>
<dbReference type="Gene3D" id="1.25.40.20">
    <property type="entry name" value="Ankyrin repeat-containing domain"/>
    <property type="match status" value="3"/>
</dbReference>
<dbReference type="InterPro" id="IPR001623">
    <property type="entry name" value="DnaJ_domain"/>
</dbReference>
<dbReference type="CDD" id="cd06257">
    <property type="entry name" value="DnaJ"/>
    <property type="match status" value="1"/>
</dbReference>
<feature type="repeat" description="ANK" evidence="2">
    <location>
        <begin position="1050"/>
        <end position="1082"/>
    </location>
</feature>
<dbReference type="EMBL" id="CAXAMM010040995">
    <property type="protein sequence ID" value="CAK9096664.1"/>
    <property type="molecule type" value="Genomic_DNA"/>
</dbReference>
<dbReference type="InterPro" id="IPR002110">
    <property type="entry name" value="Ankyrin_rpt"/>
</dbReference>
<feature type="region of interest" description="Disordered" evidence="4">
    <location>
        <begin position="457"/>
        <end position="478"/>
    </location>
</feature>
<dbReference type="Gene3D" id="3.30.70.1620">
    <property type="match status" value="1"/>
</dbReference>
<dbReference type="Pfam" id="PF06470">
    <property type="entry name" value="SMC_hinge"/>
    <property type="match status" value="1"/>
</dbReference>
<feature type="region of interest" description="Disordered" evidence="4">
    <location>
        <begin position="500"/>
        <end position="534"/>
    </location>
</feature>
<dbReference type="Proteomes" id="UP001642464">
    <property type="component" value="Unassembled WGS sequence"/>
</dbReference>
<dbReference type="PROSITE" id="PS50088">
    <property type="entry name" value="ANK_REPEAT"/>
    <property type="match status" value="3"/>
</dbReference>
<dbReference type="InterPro" id="IPR036277">
    <property type="entry name" value="SMC_hinge_sf"/>
</dbReference>
<feature type="compositionally biased region" description="Low complexity" evidence="4">
    <location>
        <begin position="1533"/>
        <end position="1548"/>
    </location>
</feature>
<dbReference type="Pfam" id="PF00226">
    <property type="entry name" value="DnaJ"/>
    <property type="match status" value="1"/>
</dbReference>
<dbReference type="PROSITE" id="PS00636">
    <property type="entry name" value="DNAJ_1"/>
    <property type="match status" value="1"/>
</dbReference>
<dbReference type="Gene3D" id="1.10.287.110">
    <property type="entry name" value="DnaJ domain"/>
    <property type="match status" value="1"/>
</dbReference>
<evidence type="ECO:0000256" key="1">
    <source>
        <dbReference type="ARBA" id="ARBA00023054"/>
    </source>
</evidence>
<dbReference type="Gene3D" id="3.40.50.300">
    <property type="entry name" value="P-loop containing nucleotide triphosphate hydrolases"/>
    <property type="match status" value="2"/>
</dbReference>
<dbReference type="InterPro" id="IPR010935">
    <property type="entry name" value="SMC_hinge"/>
</dbReference>
<dbReference type="InterPro" id="IPR003395">
    <property type="entry name" value="RecF/RecN/SMC_N"/>
</dbReference>
<evidence type="ECO:0000256" key="2">
    <source>
        <dbReference type="PROSITE-ProRule" id="PRU00023"/>
    </source>
</evidence>
<evidence type="ECO:0000313" key="7">
    <source>
        <dbReference type="Proteomes" id="UP001642464"/>
    </source>
</evidence>
<comment type="caution">
    <text evidence="6">The sequence shown here is derived from an EMBL/GenBank/DDBJ whole genome shotgun (WGS) entry which is preliminary data.</text>
</comment>
<protein>
    <recommendedName>
        <fullName evidence="5">J domain-containing protein</fullName>
    </recommendedName>
</protein>
<keyword evidence="7" id="KW-1185">Reference proteome</keyword>
<dbReference type="PROSITE" id="PS50297">
    <property type="entry name" value="ANK_REP_REGION"/>
    <property type="match status" value="3"/>
</dbReference>
<evidence type="ECO:0000256" key="3">
    <source>
        <dbReference type="SAM" id="Coils"/>
    </source>
</evidence>
<evidence type="ECO:0000313" key="6">
    <source>
        <dbReference type="EMBL" id="CAK9096664.1"/>
    </source>
</evidence>
<feature type="repeat" description="ANK" evidence="2">
    <location>
        <begin position="970"/>
        <end position="992"/>
    </location>
</feature>
<feature type="compositionally biased region" description="Low complexity" evidence="4">
    <location>
        <begin position="461"/>
        <end position="470"/>
    </location>
</feature>
<feature type="repeat" description="ANK" evidence="2">
    <location>
        <begin position="1469"/>
        <end position="1501"/>
    </location>
</feature>
<feature type="coiled-coil region" evidence="3">
    <location>
        <begin position="836"/>
        <end position="895"/>
    </location>
</feature>
<dbReference type="SMART" id="SM00248">
    <property type="entry name" value="ANK"/>
    <property type="match status" value="9"/>
</dbReference>
<dbReference type="SUPFAM" id="SSF46565">
    <property type="entry name" value="Chaperone J-domain"/>
    <property type="match status" value="1"/>
</dbReference>
<keyword evidence="2" id="KW-0040">ANK repeat</keyword>
<dbReference type="Pfam" id="PF00023">
    <property type="entry name" value="Ank"/>
    <property type="match status" value="2"/>
</dbReference>
<evidence type="ECO:0000256" key="4">
    <source>
        <dbReference type="SAM" id="MobiDB-lite"/>
    </source>
</evidence>
<sequence length="1782" mass="200461">MASFYDTLGIPVDANVSEIRAAYKRRALEVHPDKGGTAAAFQRVLAAFEQLVDPVRRKSYDQRRAKCRPRPQASKPTRGSCPSRKMKPKHERPKQSFGHFSKKRERLLMKLVMLLRRLTGFDRRTIFTERLSQSQRLELEAFMSSLPKEQPVPEHTCDLTSDVEDEPLAIDDEDERCEGVDLKDVKAKVRTPRKNGQGITAKAQSYDAYVSVEWVQMKCKELKTLEEAIDMHILLTEVVERVRNDETPGIKDRLLQALDITSKEHGFCVDTAKIVLKIQVPSTHWTGRGLMTPVFQVSEIDVFAQFWLKLREARGHSTGKVKIGGKGMAFRMTPAEMDEIWSRVREVYLDIRAHRGHNRDEVARHLDYVVAQRAPFRERIWRAWNLAMMQRAERQQRAYESGQRAQERQKRKLEQYERRRMACEDRWARSALRLQNELEKTRKRVEVLLLEWNRSHKGTRRAATAAKTGRQQVQTHMWSKRMTASELKETQTTLKQAQAEASKAREAAKQSRGDVLQLEQDREKKTKEKDEAERQVAMLTSKIESTMPRPQRNALNEVRSWVSKQGLDKEVFGTLLENIEVPAAYCIAAESTAGSAVFNLLVKDDSIAGQIVSLVRKGSLGSIVCTPLNQLETKPRQYPKINGIKPLVDVISCPKWAFPAVQQVFGRTVVCSTLELCDEVSRKFGLDAITLDGDKVSSRGTLTGGFQDPARFVRISQAQKLRAAQEKASAIRPKLAKIEQEANAEAAYNQLDELHSRLLICLPLDLSAEEDAQLLRLGEDYLGWPYWNMQKLAASSEKCHKLNREIIGKEQHLKDFLRKRLHELEVELRRDLPTDHEERVRERSKAVERLQRAEKESESSLKELLKDLTASDQALAQARSEVDKLHAEDQKLQGTLNQLTGNLDDIALKENAAVDSAGALQDGAEIDFAALEEPLNLQTPLRCACAKANAKMTRFLLLNGADVFAHFQIDGWTALHSACHGGHDHIARLLLDEANAFHEKTFQGGWSLLHLIVLAATKRLQNRGADLVKWSLKRMPSVQVDARSSRPGYEEWTPLHLAAARGYTEILQVLLTAKANPNAVTGDFYVSSIQLNRLASGDEEAVVCVQSVGTASEDQLDRGLRPIHLAAFGGHQRSCHVLIRCTPKCTNSMTKSHCWTPLMYGVWSNDVALVRELCRLGGRRVVNDLDRRSSGTQWCPLALAVVRSSTEMVKALLEYGADPLVRLYSADFPGMAFVKHCSLALPDAAANAWTGRDLRISLLHLAVCRGSSAMLQTLLPILKSAHQRPVYTGKQPPLNGMPWQDVCGQVGSQKSSIQDRARERLITSPASEAQNCDPATFCTSQGWSPAILALFLHTVDPRRAVRCFPLTQTFPDPPLLPREEVFMQLLAWGALDEEMTTVPQRFPDVAESLVMMTLNEFVRLCKLADRGSVTERLLHSTLCMACHFNRINVARHLLEVHQCDPRCSFMGFIERRPLHIAASCGHGEVAQLLLDFKADPAEDDENQERPVQKLARALEGKTMALQTRVAQLEALLSGGTSAPSSPSKTPSRSGKRSGGGPVVVNNLVKRKGDADEKLRGLTVVSTDMAKYKEMTPQQLMKQLEKTNKGLSKFEHVNKKAIDQYTTFTDQLQELQAKKAVIDESREAVERFIASVDAQKDETLKQTLERVDMHFRDVFAHLVPGGVGKLQMVNANDQVLDEAQTVVGLKSAPFYLFDEIDAALDAQYRTAVARLIARDAKNAQMVLTTFRPEIIETADRFYRVYQKNRVSRIDCAGVLSWNDPASL</sequence>
<dbReference type="Pfam" id="PF02463">
    <property type="entry name" value="SMC_N"/>
    <property type="match status" value="1"/>
</dbReference>
<feature type="region of interest" description="Disordered" evidence="4">
    <location>
        <begin position="1533"/>
        <end position="1561"/>
    </location>
</feature>
<dbReference type="InterPro" id="IPR036770">
    <property type="entry name" value="Ankyrin_rpt-contain_sf"/>
</dbReference>
<dbReference type="SMART" id="SM00271">
    <property type="entry name" value="DnaJ"/>
    <property type="match status" value="1"/>
</dbReference>
<dbReference type="PROSITE" id="PS50076">
    <property type="entry name" value="DNAJ_2"/>
    <property type="match status" value="1"/>
</dbReference>
<dbReference type="InterPro" id="IPR036869">
    <property type="entry name" value="J_dom_sf"/>
</dbReference>
<feature type="coiled-coil region" evidence="3">
    <location>
        <begin position="399"/>
        <end position="451"/>
    </location>
</feature>
<dbReference type="Pfam" id="PF12796">
    <property type="entry name" value="Ank_2"/>
    <property type="match status" value="2"/>
</dbReference>
<dbReference type="SUPFAM" id="SSF75553">
    <property type="entry name" value="Smc hinge domain"/>
    <property type="match status" value="1"/>
</dbReference>
<dbReference type="InterPro" id="IPR018253">
    <property type="entry name" value="DnaJ_domain_CS"/>
</dbReference>